<name>A0A212K6Q6_9BACT</name>
<feature type="transmembrane region" description="Helical" evidence="1">
    <location>
        <begin position="342"/>
        <end position="363"/>
    </location>
</feature>
<dbReference type="PANTHER" id="PTHR34219">
    <property type="entry name" value="IRON-REGULATED INNER MEMBRANE PROTEIN-RELATED"/>
    <property type="match status" value="1"/>
</dbReference>
<feature type="transmembrane region" description="Helical" evidence="1">
    <location>
        <begin position="144"/>
        <end position="165"/>
    </location>
</feature>
<keyword evidence="1" id="KW-0472">Membrane</keyword>
<organism evidence="2">
    <name type="scientific">uncultured Dysgonomonas sp</name>
    <dbReference type="NCBI Taxonomy" id="206096"/>
    <lineage>
        <taxon>Bacteria</taxon>
        <taxon>Pseudomonadati</taxon>
        <taxon>Bacteroidota</taxon>
        <taxon>Bacteroidia</taxon>
        <taxon>Bacteroidales</taxon>
        <taxon>Dysgonomonadaceae</taxon>
        <taxon>Dysgonomonas</taxon>
        <taxon>environmental samples</taxon>
    </lineage>
</organism>
<protein>
    <recommendedName>
        <fullName evidence="3">PepSY domain-containing protein</fullName>
    </recommendedName>
</protein>
<sequence length="383" mass="44187">MNRRISNKKLILWLHLWPGLISAAIIFFVCITGTIAVYCDEIMALSAGDARFVKEVKETRKPAEELISIIKKEFPKRNTPSYMVSYKDPERSVRFNTFSREEGLSMVYIDPYTGEILKDDGTIYFFYITVHLHNSFLLGKTGQWIIDIATIVFILEIITGLYLWWPKKRNKKAMDAAFKIKTGSTKKRLNYDLHKVLGFYAAAVILLLSVTGLLIAFEPLSQSLMKAFGADTTHDWQKELPKYKEGQAPLELNPFIERSFEKYPDKKEMQIYTYRMDSSGYYMMRVANQVGLKSAQSPEYVIYDRFSGDEIKLPESALKHEKVDNAIWVLHMGNWMGQIGKFITFLGGLIATSLPVTGFYIWWGKRKKNRRDSKAEQNKVAIE</sequence>
<dbReference type="RefSeq" id="WP_296944706.1">
    <property type="nucleotide sequence ID" value="NZ_LT599032.1"/>
</dbReference>
<evidence type="ECO:0000256" key="1">
    <source>
        <dbReference type="SAM" id="Phobius"/>
    </source>
</evidence>
<gene>
    <name evidence="2" type="ORF">KL86DYS1_31659</name>
</gene>
<keyword evidence="1" id="KW-1133">Transmembrane helix</keyword>
<feature type="transmembrane region" description="Helical" evidence="1">
    <location>
        <begin position="196"/>
        <end position="217"/>
    </location>
</feature>
<evidence type="ECO:0000313" key="2">
    <source>
        <dbReference type="EMBL" id="SBW07409.1"/>
    </source>
</evidence>
<accession>A0A212K6Q6</accession>
<dbReference type="EMBL" id="FLUM01000003">
    <property type="protein sequence ID" value="SBW07409.1"/>
    <property type="molecule type" value="Genomic_DNA"/>
</dbReference>
<dbReference type="InterPro" id="IPR005625">
    <property type="entry name" value="PepSY-ass_TM"/>
</dbReference>
<feature type="transmembrane region" description="Helical" evidence="1">
    <location>
        <begin position="12"/>
        <end position="38"/>
    </location>
</feature>
<dbReference type="AlphaFoldDB" id="A0A212K6Q6"/>
<dbReference type="Pfam" id="PF03929">
    <property type="entry name" value="PepSY_TM"/>
    <property type="match status" value="1"/>
</dbReference>
<dbReference type="PANTHER" id="PTHR34219:SF3">
    <property type="entry name" value="BLL7967 PROTEIN"/>
    <property type="match status" value="1"/>
</dbReference>
<reference evidence="2" key="1">
    <citation type="submission" date="2016-04" db="EMBL/GenBank/DDBJ databases">
        <authorList>
            <person name="Evans L.H."/>
            <person name="Alamgir A."/>
            <person name="Owens N."/>
            <person name="Weber N.D."/>
            <person name="Virtaneva K."/>
            <person name="Barbian K."/>
            <person name="Babar A."/>
            <person name="Rosenke K."/>
        </authorList>
    </citation>
    <scope>NUCLEOTIDE SEQUENCE</scope>
    <source>
        <strain evidence="2">86-1</strain>
    </source>
</reference>
<keyword evidence="1" id="KW-0812">Transmembrane</keyword>
<evidence type="ECO:0008006" key="3">
    <source>
        <dbReference type="Google" id="ProtNLM"/>
    </source>
</evidence>
<proteinExistence type="predicted"/>